<keyword evidence="10" id="KW-0540">Nuclease</keyword>
<gene>
    <name evidence="18" type="ORF">METZ01_LOCUS5836</name>
</gene>
<comment type="subunit">
    <text evidence="4">Homodimer.</text>
</comment>
<evidence type="ECO:0000256" key="10">
    <source>
        <dbReference type="ARBA" id="ARBA00022722"/>
    </source>
</evidence>
<evidence type="ECO:0000256" key="8">
    <source>
        <dbReference type="ARBA" id="ARBA00022664"/>
    </source>
</evidence>
<protein>
    <recommendedName>
        <fullName evidence="5">ribonuclease III</fullName>
        <ecNumber evidence="5">3.1.26.3</ecNumber>
    </recommendedName>
</protein>
<dbReference type="PANTHER" id="PTHR11207">
    <property type="entry name" value="RIBONUCLEASE III"/>
    <property type="match status" value="1"/>
</dbReference>
<comment type="subcellular location">
    <subcellularLocation>
        <location evidence="2">Cytoplasm</location>
    </subcellularLocation>
</comment>
<keyword evidence="14" id="KW-0460">Magnesium</keyword>
<evidence type="ECO:0000313" key="18">
    <source>
        <dbReference type="EMBL" id="SUZ52982.1"/>
    </source>
</evidence>
<dbReference type="PROSITE" id="PS50137">
    <property type="entry name" value="DS_RBD"/>
    <property type="match status" value="1"/>
</dbReference>
<keyword evidence="6" id="KW-0963">Cytoplasm</keyword>
<dbReference type="Pfam" id="PF00035">
    <property type="entry name" value="dsrm"/>
    <property type="match status" value="1"/>
</dbReference>
<keyword evidence="12" id="KW-0255">Endonuclease</keyword>
<dbReference type="InterPro" id="IPR000999">
    <property type="entry name" value="RNase_III_dom"/>
</dbReference>
<dbReference type="SUPFAM" id="SSF54768">
    <property type="entry name" value="dsRNA-binding domain-like"/>
    <property type="match status" value="1"/>
</dbReference>
<dbReference type="HAMAP" id="MF_00104">
    <property type="entry name" value="RNase_III"/>
    <property type="match status" value="1"/>
</dbReference>
<evidence type="ECO:0000256" key="6">
    <source>
        <dbReference type="ARBA" id="ARBA00022490"/>
    </source>
</evidence>
<evidence type="ECO:0000256" key="15">
    <source>
        <dbReference type="ARBA" id="ARBA00022884"/>
    </source>
</evidence>
<dbReference type="InterPro" id="IPR014720">
    <property type="entry name" value="dsRBD_dom"/>
</dbReference>
<proteinExistence type="inferred from homology"/>
<reference evidence="18" key="1">
    <citation type="submission" date="2018-05" db="EMBL/GenBank/DDBJ databases">
        <authorList>
            <person name="Lanie J.A."/>
            <person name="Ng W.-L."/>
            <person name="Kazmierczak K.M."/>
            <person name="Andrzejewski T.M."/>
            <person name="Davidsen T.M."/>
            <person name="Wayne K.J."/>
            <person name="Tettelin H."/>
            <person name="Glass J.I."/>
            <person name="Rusch D."/>
            <person name="Podicherti R."/>
            <person name="Tsui H.-C.T."/>
            <person name="Winkler M.E."/>
        </authorList>
    </citation>
    <scope>NUCLEOTIDE SEQUENCE</scope>
</reference>
<dbReference type="GO" id="GO:0004525">
    <property type="term" value="F:ribonuclease III activity"/>
    <property type="evidence" value="ECO:0007669"/>
    <property type="project" value="UniProtKB-EC"/>
</dbReference>
<keyword evidence="11" id="KW-0479">Metal-binding</keyword>
<dbReference type="AlphaFoldDB" id="A0A381NEJ3"/>
<evidence type="ECO:0000256" key="4">
    <source>
        <dbReference type="ARBA" id="ARBA00011738"/>
    </source>
</evidence>
<dbReference type="SMART" id="SM00535">
    <property type="entry name" value="RIBOc"/>
    <property type="match status" value="1"/>
</dbReference>
<dbReference type="InterPro" id="IPR011907">
    <property type="entry name" value="RNase_III"/>
</dbReference>
<evidence type="ECO:0000256" key="7">
    <source>
        <dbReference type="ARBA" id="ARBA00022552"/>
    </source>
</evidence>
<keyword evidence="15" id="KW-0694">RNA-binding</keyword>
<evidence type="ECO:0000256" key="9">
    <source>
        <dbReference type="ARBA" id="ARBA00022694"/>
    </source>
</evidence>
<dbReference type="CDD" id="cd00593">
    <property type="entry name" value="RIBOc"/>
    <property type="match status" value="1"/>
</dbReference>
<dbReference type="PANTHER" id="PTHR11207:SF0">
    <property type="entry name" value="RIBONUCLEASE 3"/>
    <property type="match status" value="1"/>
</dbReference>
<evidence type="ECO:0000256" key="1">
    <source>
        <dbReference type="ARBA" id="ARBA00000109"/>
    </source>
</evidence>
<dbReference type="FunFam" id="1.10.1520.10:FF:000001">
    <property type="entry name" value="Ribonuclease 3"/>
    <property type="match status" value="1"/>
</dbReference>
<evidence type="ECO:0000256" key="2">
    <source>
        <dbReference type="ARBA" id="ARBA00004496"/>
    </source>
</evidence>
<dbReference type="EMBL" id="UINC01000307">
    <property type="protein sequence ID" value="SUZ52982.1"/>
    <property type="molecule type" value="Genomic_DNA"/>
</dbReference>
<dbReference type="GO" id="GO:0003725">
    <property type="term" value="F:double-stranded RNA binding"/>
    <property type="evidence" value="ECO:0007669"/>
    <property type="project" value="TreeGrafter"/>
</dbReference>
<dbReference type="GO" id="GO:0042802">
    <property type="term" value="F:identical protein binding"/>
    <property type="evidence" value="ECO:0007669"/>
    <property type="project" value="UniProtKB-ARBA"/>
</dbReference>
<evidence type="ECO:0000259" key="17">
    <source>
        <dbReference type="PROSITE" id="PS50142"/>
    </source>
</evidence>
<dbReference type="GO" id="GO:0046872">
    <property type="term" value="F:metal ion binding"/>
    <property type="evidence" value="ECO:0007669"/>
    <property type="project" value="UniProtKB-KW"/>
</dbReference>
<organism evidence="18">
    <name type="scientific">marine metagenome</name>
    <dbReference type="NCBI Taxonomy" id="408172"/>
    <lineage>
        <taxon>unclassified sequences</taxon>
        <taxon>metagenomes</taxon>
        <taxon>ecological metagenomes</taxon>
    </lineage>
</organism>
<evidence type="ECO:0000256" key="5">
    <source>
        <dbReference type="ARBA" id="ARBA00012177"/>
    </source>
</evidence>
<evidence type="ECO:0000256" key="11">
    <source>
        <dbReference type="ARBA" id="ARBA00022723"/>
    </source>
</evidence>
<keyword evidence="7" id="KW-0698">rRNA processing</keyword>
<feature type="domain" description="DRBM" evidence="16">
    <location>
        <begin position="166"/>
        <end position="235"/>
    </location>
</feature>
<evidence type="ECO:0000256" key="12">
    <source>
        <dbReference type="ARBA" id="ARBA00022759"/>
    </source>
</evidence>
<dbReference type="GO" id="GO:0006364">
    <property type="term" value="P:rRNA processing"/>
    <property type="evidence" value="ECO:0007669"/>
    <property type="project" value="UniProtKB-KW"/>
</dbReference>
<evidence type="ECO:0000259" key="16">
    <source>
        <dbReference type="PROSITE" id="PS50137"/>
    </source>
</evidence>
<dbReference type="FunFam" id="3.30.160.20:FF:000003">
    <property type="entry name" value="Ribonuclease 3"/>
    <property type="match status" value="1"/>
</dbReference>
<dbReference type="NCBIfam" id="TIGR02191">
    <property type="entry name" value="RNaseIII"/>
    <property type="match status" value="1"/>
</dbReference>
<dbReference type="CDD" id="cd10845">
    <property type="entry name" value="DSRM_RNAse_III_family"/>
    <property type="match status" value="1"/>
</dbReference>
<dbReference type="Gene3D" id="1.10.1520.10">
    <property type="entry name" value="Ribonuclease III domain"/>
    <property type="match status" value="1"/>
</dbReference>
<dbReference type="Gene3D" id="3.30.160.20">
    <property type="match status" value="1"/>
</dbReference>
<keyword evidence="9" id="KW-0819">tRNA processing</keyword>
<accession>A0A381NEJ3</accession>
<sequence length="246" mass="27806">MMKKEWSQLCQRLNYQFQHPEFLRQALTHKSFLPSENEESYGNNERIEFLGDAVLDLVISEMLMEKFPELDEGGLSKFRASLVSESGLSKRARELGLGECLLLGRGEEVTGGRQKPSLLADTFEAVMAAVYLDSREEHGVSIVSQVIQALFLPYFPEDAEGYITRDYKSELQEHVQKLFGIPSTYELMEESGPDHEKEFTMAVFVKEKECGRGIGASKKLASQLAAENALQRIQEEPSLLQVENFS</sequence>
<evidence type="ECO:0000256" key="14">
    <source>
        <dbReference type="ARBA" id="ARBA00022842"/>
    </source>
</evidence>
<comment type="catalytic activity">
    <reaction evidence="1">
        <text>Endonucleolytic cleavage to 5'-phosphomonoester.</text>
        <dbReference type="EC" id="3.1.26.3"/>
    </reaction>
</comment>
<name>A0A381NEJ3_9ZZZZ</name>
<feature type="domain" description="RNase III" evidence="17">
    <location>
        <begin position="6"/>
        <end position="135"/>
    </location>
</feature>
<dbReference type="GO" id="GO:0010468">
    <property type="term" value="P:regulation of gene expression"/>
    <property type="evidence" value="ECO:0007669"/>
    <property type="project" value="TreeGrafter"/>
</dbReference>
<dbReference type="PROSITE" id="PS50142">
    <property type="entry name" value="RNASE_3_2"/>
    <property type="match status" value="1"/>
</dbReference>
<dbReference type="InterPro" id="IPR036389">
    <property type="entry name" value="RNase_III_sf"/>
</dbReference>
<dbReference type="GO" id="GO:0006397">
    <property type="term" value="P:mRNA processing"/>
    <property type="evidence" value="ECO:0007669"/>
    <property type="project" value="UniProtKB-KW"/>
</dbReference>
<dbReference type="GO" id="GO:0005737">
    <property type="term" value="C:cytoplasm"/>
    <property type="evidence" value="ECO:0007669"/>
    <property type="project" value="UniProtKB-SubCell"/>
</dbReference>
<evidence type="ECO:0000256" key="13">
    <source>
        <dbReference type="ARBA" id="ARBA00022801"/>
    </source>
</evidence>
<comment type="similarity">
    <text evidence="3">Belongs to the ribonuclease III family.</text>
</comment>
<dbReference type="EC" id="3.1.26.3" evidence="5"/>
<keyword evidence="8" id="KW-0507">mRNA processing</keyword>
<evidence type="ECO:0000256" key="3">
    <source>
        <dbReference type="ARBA" id="ARBA00010183"/>
    </source>
</evidence>
<dbReference type="GO" id="GO:0008033">
    <property type="term" value="P:tRNA processing"/>
    <property type="evidence" value="ECO:0007669"/>
    <property type="project" value="UniProtKB-KW"/>
</dbReference>
<dbReference type="Pfam" id="PF14622">
    <property type="entry name" value="Ribonucleas_3_3"/>
    <property type="match status" value="1"/>
</dbReference>
<dbReference type="SUPFAM" id="SSF69065">
    <property type="entry name" value="RNase III domain-like"/>
    <property type="match status" value="1"/>
</dbReference>
<dbReference type="SMART" id="SM00358">
    <property type="entry name" value="DSRM"/>
    <property type="match status" value="1"/>
</dbReference>
<keyword evidence="13" id="KW-0378">Hydrolase</keyword>